<gene>
    <name evidence="1" type="ORF">HPP92_008755</name>
</gene>
<dbReference type="AlphaFoldDB" id="A0A835REL8"/>
<protein>
    <submittedName>
        <fullName evidence="1">Uncharacterized protein</fullName>
    </submittedName>
</protein>
<sequence>MLQQNHQSPSEFAVSITRQNFSIQTRRTNLLPSKGVFPISGACPISSGHSASFRCLCCTLHSASGESIDHLGSSIHRYSGFENIKKSCMLDKTMQAPETVGAFQKLPMVMPAMDILSSAKKKGKECDSYKGYHQYCKTSEK</sequence>
<accession>A0A835REL8</accession>
<dbReference type="EMBL" id="JADCNM010000004">
    <property type="protein sequence ID" value="KAG0486660.1"/>
    <property type="molecule type" value="Genomic_DNA"/>
</dbReference>
<comment type="caution">
    <text evidence="1">The sequence shown here is derived from an EMBL/GenBank/DDBJ whole genome shotgun (WGS) entry which is preliminary data.</text>
</comment>
<name>A0A835REL8_VANPL</name>
<evidence type="ECO:0000313" key="2">
    <source>
        <dbReference type="Proteomes" id="UP000639772"/>
    </source>
</evidence>
<organism evidence="1 2">
    <name type="scientific">Vanilla planifolia</name>
    <name type="common">Vanilla</name>
    <dbReference type="NCBI Taxonomy" id="51239"/>
    <lineage>
        <taxon>Eukaryota</taxon>
        <taxon>Viridiplantae</taxon>
        <taxon>Streptophyta</taxon>
        <taxon>Embryophyta</taxon>
        <taxon>Tracheophyta</taxon>
        <taxon>Spermatophyta</taxon>
        <taxon>Magnoliopsida</taxon>
        <taxon>Liliopsida</taxon>
        <taxon>Asparagales</taxon>
        <taxon>Orchidaceae</taxon>
        <taxon>Vanilloideae</taxon>
        <taxon>Vanilleae</taxon>
        <taxon>Vanilla</taxon>
    </lineage>
</organism>
<evidence type="ECO:0000313" key="1">
    <source>
        <dbReference type="EMBL" id="KAG0486660.1"/>
    </source>
</evidence>
<proteinExistence type="predicted"/>
<dbReference type="Proteomes" id="UP000639772">
    <property type="component" value="Unassembled WGS sequence"/>
</dbReference>
<reference evidence="1 2" key="1">
    <citation type="journal article" date="2020" name="Nat. Food">
        <title>A phased Vanilla planifolia genome enables genetic improvement of flavour and production.</title>
        <authorList>
            <person name="Hasing T."/>
            <person name="Tang H."/>
            <person name="Brym M."/>
            <person name="Khazi F."/>
            <person name="Huang T."/>
            <person name="Chambers A.H."/>
        </authorList>
    </citation>
    <scope>NUCLEOTIDE SEQUENCE [LARGE SCALE GENOMIC DNA]</scope>
    <source>
        <tissue evidence="1">Leaf</tissue>
    </source>
</reference>